<feature type="compositionally biased region" description="Basic residues" evidence="1">
    <location>
        <begin position="1"/>
        <end position="14"/>
    </location>
</feature>
<proteinExistence type="predicted"/>
<feature type="compositionally biased region" description="Low complexity" evidence="1">
    <location>
        <begin position="33"/>
        <end position="44"/>
    </location>
</feature>
<evidence type="ECO:0000313" key="2">
    <source>
        <dbReference type="EMBL" id="OAE34096.1"/>
    </source>
</evidence>
<dbReference type="Proteomes" id="UP000077202">
    <property type="component" value="Unassembled WGS sequence"/>
</dbReference>
<reference evidence="2" key="1">
    <citation type="submission" date="2016-03" db="EMBL/GenBank/DDBJ databases">
        <title>Mechanisms controlling the formation of the plant cell surface in tip-growing cells are functionally conserved among land plants.</title>
        <authorList>
            <person name="Honkanen S."/>
            <person name="Jones V.A."/>
            <person name="Morieri G."/>
            <person name="Champion C."/>
            <person name="Hetherington A.J."/>
            <person name="Kelly S."/>
            <person name="Saint-Marcoux D."/>
            <person name="Proust H."/>
            <person name="Prescott H."/>
            <person name="Dolan L."/>
        </authorList>
    </citation>
    <scope>NUCLEOTIDE SEQUENCE [LARGE SCALE GENOMIC DNA]</scope>
    <source>
        <tissue evidence="2">Whole gametophyte</tissue>
    </source>
</reference>
<evidence type="ECO:0000313" key="3">
    <source>
        <dbReference type="Proteomes" id="UP000077202"/>
    </source>
</evidence>
<protein>
    <submittedName>
        <fullName evidence="2">Uncharacterized protein</fullName>
    </submittedName>
</protein>
<organism evidence="2 3">
    <name type="scientific">Marchantia polymorpha subsp. ruderalis</name>
    <dbReference type="NCBI Taxonomy" id="1480154"/>
    <lineage>
        <taxon>Eukaryota</taxon>
        <taxon>Viridiplantae</taxon>
        <taxon>Streptophyta</taxon>
        <taxon>Embryophyta</taxon>
        <taxon>Marchantiophyta</taxon>
        <taxon>Marchantiopsida</taxon>
        <taxon>Marchantiidae</taxon>
        <taxon>Marchantiales</taxon>
        <taxon>Marchantiaceae</taxon>
        <taxon>Marchantia</taxon>
    </lineage>
</organism>
<evidence type="ECO:0000256" key="1">
    <source>
        <dbReference type="SAM" id="MobiDB-lite"/>
    </source>
</evidence>
<feature type="region of interest" description="Disordered" evidence="1">
    <location>
        <begin position="1"/>
        <end position="50"/>
    </location>
</feature>
<feature type="compositionally biased region" description="Basic and acidic residues" evidence="1">
    <location>
        <begin position="15"/>
        <end position="25"/>
    </location>
</feature>
<accession>A0A176WPD2</accession>
<sequence>MKKNQASSGRRKTLPAKDDIREEPTVRISQPTAAEGAAAATADANSPYPPNVTIASLTYVVTDFRHLSSAWFGPNYPPKPSPDELKRQKALPFSDVELGSIQVVNGKALGSCRRLPITVESLNQNRAEEMSSVSTA</sequence>
<gene>
    <name evidence="2" type="ORF">AXG93_2891s1200</name>
</gene>
<dbReference type="AlphaFoldDB" id="A0A176WPD2"/>
<comment type="caution">
    <text evidence="2">The sequence shown here is derived from an EMBL/GenBank/DDBJ whole genome shotgun (WGS) entry which is preliminary data.</text>
</comment>
<name>A0A176WPD2_MARPO</name>
<keyword evidence="3" id="KW-1185">Reference proteome</keyword>
<dbReference type="EMBL" id="LVLJ01000455">
    <property type="protein sequence ID" value="OAE34096.1"/>
    <property type="molecule type" value="Genomic_DNA"/>
</dbReference>